<proteinExistence type="predicted"/>
<dbReference type="Proteomes" id="UP000318626">
    <property type="component" value="Chromosome"/>
</dbReference>
<dbReference type="InterPro" id="IPR011109">
    <property type="entry name" value="DNA_bind_recombinase_dom"/>
</dbReference>
<dbReference type="InterPro" id="IPR036162">
    <property type="entry name" value="Resolvase-like_N_sf"/>
</dbReference>
<dbReference type="SMART" id="SM00857">
    <property type="entry name" value="Resolvase"/>
    <property type="match status" value="1"/>
</dbReference>
<dbReference type="Pfam" id="PF07508">
    <property type="entry name" value="Recombinase"/>
    <property type="match status" value="1"/>
</dbReference>
<dbReference type="InterPro" id="IPR025827">
    <property type="entry name" value="Zn_ribbon_recom_dom"/>
</dbReference>
<evidence type="ECO:0000259" key="3">
    <source>
        <dbReference type="PROSITE" id="PS51737"/>
    </source>
</evidence>
<dbReference type="PANTHER" id="PTHR30461">
    <property type="entry name" value="DNA-INVERTASE FROM LAMBDOID PROPHAGE"/>
    <property type="match status" value="1"/>
</dbReference>
<dbReference type="SUPFAM" id="SSF53041">
    <property type="entry name" value="Resolvase-like"/>
    <property type="match status" value="1"/>
</dbReference>
<dbReference type="CDD" id="cd03768">
    <property type="entry name" value="SR_ResInv"/>
    <property type="match status" value="1"/>
</dbReference>
<dbReference type="Pfam" id="PF13408">
    <property type="entry name" value="Zn_ribbon_recom"/>
    <property type="match status" value="1"/>
</dbReference>
<keyword evidence="1" id="KW-0175">Coiled coil</keyword>
<feature type="coiled-coil region" evidence="1">
    <location>
        <begin position="383"/>
        <end position="458"/>
    </location>
</feature>
<evidence type="ECO:0000313" key="4">
    <source>
        <dbReference type="EMBL" id="QDU76939.1"/>
    </source>
</evidence>
<feature type="domain" description="Recombinase" evidence="3">
    <location>
        <begin position="176"/>
        <end position="292"/>
    </location>
</feature>
<evidence type="ECO:0000259" key="2">
    <source>
        <dbReference type="PROSITE" id="PS51736"/>
    </source>
</evidence>
<dbReference type="Gene3D" id="3.40.50.1390">
    <property type="entry name" value="Resolvase, N-terminal catalytic domain"/>
    <property type="match status" value="1"/>
</dbReference>
<protein>
    <submittedName>
        <fullName evidence="4">DNA-invertase hin</fullName>
    </submittedName>
</protein>
<evidence type="ECO:0000256" key="1">
    <source>
        <dbReference type="SAM" id="Coils"/>
    </source>
</evidence>
<dbReference type="Gene3D" id="3.90.1750.20">
    <property type="entry name" value="Putative Large Serine Recombinase, Chain B, Domain 2"/>
    <property type="match status" value="1"/>
</dbReference>
<feature type="domain" description="Resolvase/invertase-type recombinase catalytic" evidence="2">
    <location>
        <begin position="16"/>
        <end position="168"/>
    </location>
</feature>
<dbReference type="GO" id="GO:0000150">
    <property type="term" value="F:DNA strand exchange activity"/>
    <property type="evidence" value="ECO:0007669"/>
    <property type="project" value="InterPro"/>
</dbReference>
<dbReference type="InterPro" id="IPR006119">
    <property type="entry name" value="Resolv_N"/>
</dbReference>
<dbReference type="RefSeq" id="WP_144975456.1">
    <property type="nucleotide sequence ID" value="NZ_CP036289.1"/>
</dbReference>
<organism evidence="4 5">
    <name type="scientific">Bremerella volcania</name>
    <dbReference type="NCBI Taxonomy" id="2527984"/>
    <lineage>
        <taxon>Bacteria</taxon>
        <taxon>Pseudomonadati</taxon>
        <taxon>Planctomycetota</taxon>
        <taxon>Planctomycetia</taxon>
        <taxon>Pirellulales</taxon>
        <taxon>Pirellulaceae</taxon>
        <taxon>Bremerella</taxon>
    </lineage>
</organism>
<evidence type="ECO:0000313" key="5">
    <source>
        <dbReference type="Proteomes" id="UP000318626"/>
    </source>
</evidence>
<dbReference type="InterPro" id="IPR050639">
    <property type="entry name" value="SSR_resolvase"/>
</dbReference>
<keyword evidence="5" id="KW-1185">Reference proteome</keyword>
<dbReference type="Pfam" id="PF00239">
    <property type="entry name" value="Resolvase"/>
    <property type="match status" value="1"/>
</dbReference>
<dbReference type="InterPro" id="IPR038109">
    <property type="entry name" value="DNA_bind_recomb_sf"/>
</dbReference>
<gene>
    <name evidence="4" type="primary">hin_4</name>
    <name evidence="4" type="ORF">Pan97_39960</name>
</gene>
<dbReference type="KEGG" id="bvo:Pan97_39960"/>
<dbReference type="PROSITE" id="PS51737">
    <property type="entry name" value="RECOMBINASE_DNA_BIND"/>
    <property type="match status" value="1"/>
</dbReference>
<dbReference type="AlphaFoldDB" id="A0A518CCI2"/>
<name>A0A518CCI2_9BACT</name>
<sequence>MTNRTRKTSPPTAALRCAIYTRKSTEEGLEQEFNSLDAQRESGENYIKSQASEGWECLPDQYDDGGFSGGNMERPALKRLLADIEAGKIDCVVVYKVDRLSRSLLDFAKMVETFDKHQVSFVSVTQLINTSTSMGRLMLNVLLSFAQFEREIISERTRDKIAAARRKGKWSGGMPLLGYDVDPRGSKLIVNEEEASRVRTIYELYLEHQSLIATVQELEKRGWVNKLWMTRKGHERGGKTFTKTSLHKLLTNITYTGKLKYKDEVHEGEHAAIVSGDLWQRVQLVLGRNGRSGGAAVRNKFGALLKGILRCVPCGCAMSPSHSTKNGTKRYRYYVCTSAQKRGWHSCPSKSIPAGEIERFVVEQIKCIGLDPALLHETVANARNQGQSQVAALEAERRGLERELSRWSDEIRKLLEQIVPGEGNTPATARLADLQERIRGAERRATEVREQVIALSRDIVDEREVAKAMAVFDPVWESLTPREQTRIVQLLVERVDYDGTTGKVTITFHPSGIKTLADELAGRDTEDAA</sequence>
<dbReference type="OrthoDB" id="266184at2"/>
<dbReference type="GO" id="GO:0003677">
    <property type="term" value="F:DNA binding"/>
    <property type="evidence" value="ECO:0007669"/>
    <property type="project" value="InterPro"/>
</dbReference>
<dbReference type="PANTHER" id="PTHR30461:SF23">
    <property type="entry name" value="DNA RECOMBINASE-RELATED"/>
    <property type="match status" value="1"/>
</dbReference>
<dbReference type="EMBL" id="CP036289">
    <property type="protein sequence ID" value="QDU76939.1"/>
    <property type="molecule type" value="Genomic_DNA"/>
</dbReference>
<accession>A0A518CCI2</accession>
<dbReference type="PROSITE" id="PS51736">
    <property type="entry name" value="RECOMBINASES_3"/>
    <property type="match status" value="1"/>
</dbReference>
<reference evidence="5" key="1">
    <citation type="submission" date="2019-02" db="EMBL/GenBank/DDBJ databases">
        <title>Deep-cultivation of Planctomycetes and their phenomic and genomic characterization uncovers novel biology.</title>
        <authorList>
            <person name="Wiegand S."/>
            <person name="Jogler M."/>
            <person name="Boedeker C."/>
            <person name="Pinto D."/>
            <person name="Vollmers J."/>
            <person name="Rivas-Marin E."/>
            <person name="Kohn T."/>
            <person name="Peeters S.H."/>
            <person name="Heuer A."/>
            <person name="Rast P."/>
            <person name="Oberbeckmann S."/>
            <person name="Bunk B."/>
            <person name="Jeske O."/>
            <person name="Meyerdierks A."/>
            <person name="Storesund J.E."/>
            <person name="Kallscheuer N."/>
            <person name="Luecker S."/>
            <person name="Lage O.M."/>
            <person name="Pohl T."/>
            <person name="Merkel B.J."/>
            <person name="Hornburger P."/>
            <person name="Mueller R.-W."/>
            <person name="Bruemmer F."/>
            <person name="Labrenz M."/>
            <person name="Spormann A.M."/>
            <person name="Op den Camp H."/>
            <person name="Overmann J."/>
            <person name="Amann R."/>
            <person name="Jetten M.S.M."/>
            <person name="Mascher T."/>
            <person name="Medema M.H."/>
            <person name="Devos D.P."/>
            <person name="Kaster A.-K."/>
            <person name="Ovreas L."/>
            <person name="Rohde M."/>
            <person name="Galperin M.Y."/>
            <person name="Jogler C."/>
        </authorList>
    </citation>
    <scope>NUCLEOTIDE SEQUENCE [LARGE SCALE GENOMIC DNA]</scope>
    <source>
        <strain evidence="5">Pan97</strain>
    </source>
</reference>